<evidence type="ECO:0000256" key="3">
    <source>
        <dbReference type="ARBA" id="ARBA00024018"/>
    </source>
</evidence>
<dbReference type="PANTHER" id="PTHR45934:SF7">
    <property type="entry name" value="FAD_NAD(P)-BINDING OXIDOREDUCTASE FAMILY PROTEIN"/>
    <property type="match status" value="1"/>
</dbReference>
<dbReference type="EMBL" id="KK198758">
    <property type="protein sequence ID" value="KCW70989.1"/>
    <property type="molecule type" value="Genomic_DNA"/>
</dbReference>
<feature type="domain" description="FAD-binding" evidence="4">
    <location>
        <begin position="6"/>
        <end position="169"/>
    </location>
</feature>
<dbReference type="AlphaFoldDB" id="A0A059BYF1"/>
<evidence type="ECO:0000259" key="4">
    <source>
        <dbReference type="Pfam" id="PF01494"/>
    </source>
</evidence>
<evidence type="ECO:0000256" key="2">
    <source>
        <dbReference type="ARBA" id="ARBA00023033"/>
    </source>
</evidence>
<reference evidence="5" key="1">
    <citation type="submission" date="2013-07" db="EMBL/GenBank/DDBJ databases">
        <title>The genome of Eucalyptus grandis.</title>
        <authorList>
            <person name="Schmutz J."/>
            <person name="Hayes R."/>
            <person name="Myburg A."/>
            <person name="Tuskan G."/>
            <person name="Grattapaglia D."/>
            <person name="Rokhsar D.S."/>
        </authorList>
    </citation>
    <scope>NUCLEOTIDE SEQUENCE</scope>
    <source>
        <tissue evidence="5">Leaf extractions</tissue>
    </source>
</reference>
<dbReference type="InterPro" id="IPR036188">
    <property type="entry name" value="FAD/NAD-bd_sf"/>
</dbReference>
<keyword evidence="1" id="KW-0560">Oxidoreductase</keyword>
<gene>
    <name evidence="5" type="ORF">EUGRSUZ_F04098</name>
</gene>
<accession>A0A059BYF1</accession>
<name>A0A059BYF1_EUCGR</name>
<dbReference type="InterPro" id="IPR044560">
    <property type="entry name" value="MOase"/>
</dbReference>
<proteinExistence type="inferred from homology"/>
<dbReference type="STRING" id="71139.A0A059BYF1"/>
<dbReference type="OMA" id="CHILAAK"/>
<organism evidence="5">
    <name type="scientific">Eucalyptus grandis</name>
    <name type="common">Flooded gum</name>
    <dbReference type="NCBI Taxonomy" id="71139"/>
    <lineage>
        <taxon>Eukaryota</taxon>
        <taxon>Viridiplantae</taxon>
        <taxon>Streptophyta</taxon>
        <taxon>Embryophyta</taxon>
        <taxon>Tracheophyta</taxon>
        <taxon>Spermatophyta</taxon>
        <taxon>Magnoliopsida</taxon>
        <taxon>eudicotyledons</taxon>
        <taxon>Gunneridae</taxon>
        <taxon>Pentapetalae</taxon>
        <taxon>rosids</taxon>
        <taxon>malvids</taxon>
        <taxon>Myrtales</taxon>
        <taxon>Myrtaceae</taxon>
        <taxon>Myrtoideae</taxon>
        <taxon>Eucalypteae</taxon>
        <taxon>Eucalyptus</taxon>
    </lineage>
</organism>
<dbReference type="SUPFAM" id="SSF51905">
    <property type="entry name" value="FAD/NAD(P)-binding domain"/>
    <property type="match status" value="1"/>
</dbReference>
<dbReference type="PANTHER" id="PTHR45934">
    <property type="entry name" value="FAD/NAD(P)-BINDING OXIDOREDUCTASE FAMILY PROTEIN"/>
    <property type="match status" value="1"/>
</dbReference>
<dbReference type="Pfam" id="PF01494">
    <property type="entry name" value="FAD_binding_3"/>
    <property type="match status" value="1"/>
</dbReference>
<dbReference type="InterPro" id="IPR002938">
    <property type="entry name" value="FAD-bd"/>
</dbReference>
<dbReference type="Gene3D" id="3.50.50.60">
    <property type="entry name" value="FAD/NAD(P)-binding domain"/>
    <property type="match status" value="1"/>
</dbReference>
<evidence type="ECO:0000313" key="5">
    <source>
        <dbReference type="EMBL" id="KCW70989.1"/>
    </source>
</evidence>
<comment type="similarity">
    <text evidence="3">Belongs to the 3-hydroxybenzoate 6-hydroxylase family.</text>
</comment>
<keyword evidence="2" id="KW-0503">Monooxygenase</keyword>
<protein>
    <recommendedName>
        <fullName evidence="4">FAD-binding domain-containing protein</fullName>
    </recommendedName>
</protein>
<dbReference type="GO" id="GO:0071949">
    <property type="term" value="F:FAD binding"/>
    <property type="evidence" value="ECO:0007669"/>
    <property type="project" value="InterPro"/>
</dbReference>
<sequence>MSEERDIVVVGGGICGLATGLALHRKGIQSLVLERSETLRATGSAIIMQPNGWRALDQLGVGPKLRKTAIAMEGGRIVSIPDGKQGPILLGGEVRCLRRMDLINVLAEGLPSNTVRFGCRVVSVELDPTTSRPLLHLDDGGTIKAKVVIGCDGVHSVVANIVGLNKTGLYPTYVTRGFTRYENGHGLANEFVVMRKDELQLGWLPIDDRLVYWFVTRNWTSPESRATLSKDPMLLRSSIVKAMNDFPTEAIQMVSGSDLATVQYTELRYRPPWEERCHRGGRGRHACDGPVPCTRWRCLVGGRGCARSVLG</sequence>
<dbReference type="PRINTS" id="PR00420">
    <property type="entry name" value="RNGMNOXGNASE"/>
</dbReference>
<evidence type="ECO:0000256" key="1">
    <source>
        <dbReference type="ARBA" id="ARBA00023002"/>
    </source>
</evidence>
<dbReference type="GO" id="GO:0004497">
    <property type="term" value="F:monooxygenase activity"/>
    <property type="evidence" value="ECO:0007669"/>
    <property type="project" value="UniProtKB-KW"/>
</dbReference>
<dbReference type="InParanoid" id="A0A059BYF1"/>
<dbReference type="Gramene" id="KCW70989">
    <property type="protein sequence ID" value="KCW70989"/>
    <property type="gene ID" value="EUGRSUZ_F04098"/>
</dbReference>
<dbReference type="eggNOG" id="KOG2614">
    <property type="taxonomic scope" value="Eukaryota"/>
</dbReference>